<dbReference type="RefSeq" id="WP_290402250.1">
    <property type="nucleotide sequence ID" value="NZ_JAUHLN010000012.1"/>
</dbReference>
<protein>
    <submittedName>
        <fullName evidence="1">Uncharacterized protein</fullName>
    </submittedName>
</protein>
<reference evidence="1" key="1">
    <citation type="submission" date="2023-06" db="EMBL/GenBank/DDBJ databases">
        <title>Draft Genome Sequences of Representative Paenibacillus Polymyxa, Bacillus cereus, Fictibacillus sp., and Brevibacillus agri Strains Isolated from Amazonian Dark Earth.</title>
        <authorList>
            <person name="Pellegrinetti T.A."/>
            <person name="Cunha I.C.M."/>
            <person name="Chaves M.G."/>
            <person name="Freitas A.S."/>
            <person name="Silva A.V.R."/>
            <person name="Tsai S.M."/>
            <person name="Mendes L.W."/>
        </authorList>
    </citation>
    <scope>NUCLEOTIDE SEQUENCE</scope>
    <source>
        <strain evidence="1">CENA-BCM004</strain>
    </source>
</reference>
<dbReference type="EMBL" id="JAUHLN010000012">
    <property type="protein sequence ID" value="MDN4076144.1"/>
    <property type="molecule type" value="Genomic_DNA"/>
</dbReference>
<accession>A0ABT8EE93</accession>
<sequence length="73" mass="8818">MIGLMLNLTEAKEFEYLLKKEMEDLLFDLQDDRLDKLVMKVMEERYQVLFKLFSRLAAPAECTRFCRRKQSHT</sequence>
<organism evidence="1 2">
    <name type="scientific">Fictibacillus terranigra</name>
    <dbReference type="NCBI Taxonomy" id="3058424"/>
    <lineage>
        <taxon>Bacteria</taxon>
        <taxon>Bacillati</taxon>
        <taxon>Bacillota</taxon>
        <taxon>Bacilli</taxon>
        <taxon>Bacillales</taxon>
        <taxon>Fictibacillaceae</taxon>
        <taxon>Fictibacillus</taxon>
    </lineage>
</organism>
<evidence type="ECO:0000313" key="2">
    <source>
        <dbReference type="Proteomes" id="UP001168694"/>
    </source>
</evidence>
<gene>
    <name evidence="1" type="ORF">QYF49_24805</name>
</gene>
<keyword evidence="2" id="KW-1185">Reference proteome</keyword>
<dbReference type="Proteomes" id="UP001168694">
    <property type="component" value="Unassembled WGS sequence"/>
</dbReference>
<name>A0ABT8EE93_9BACL</name>
<proteinExistence type="predicted"/>
<evidence type="ECO:0000313" key="1">
    <source>
        <dbReference type="EMBL" id="MDN4076144.1"/>
    </source>
</evidence>
<comment type="caution">
    <text evidence="1">The sequence shown here is derived from an EMBL/GenBank/DDBJ whole genome shotgun (WGS) entry which is preliminary data.</text>
</comment>